<gene>
    <name evidence="2" type="ORF">SAMN02745885_00089</name>
</gene>
<dbReference type="RefSeq" id="WP_159071811.1">
    <property type="nucleotide sequence ID" value="NZ_FUXM01000001.1"/>
</dbReference>
<dbReference type="OrthoDB" id="9771902at2"/>
<dbReference type="Gene3D" id="3.90.1200.10">
    <property type="match status" value="1"/>
</dbReference>
<dbReference type="Pfam" id="PF01636">
    <property type="entry name" value="APH"/>
    <property type="match status" value="1"/>
</dbReference>
<dbReference type="PANTHER" id="PTHR39179:SF3">
    <property type="entry name" value="COTS-RELATED PROTEIN"/>
    <property type="match status" value="1"/>
</dbReference>
<dbReference type="InterPro" id="IPR008266">
    <property type="entry name" value="Tyr_kinase_AS"/>
</dbReference>
<sequence>MAVETGRALRLACQAYGVEPVLVTRLQEDVYRVDYASGALALKITDMKPERIQFLWFLQDWLFRRGFERLAPPLYTLAGQPYVQIGSLTFIATGWVEGKKCRFSKESHLTAAARVLGEFHQKASQLKPSGDGGGKAMWQRWPRVWEKRWQELQEFRDLVRKRDLLTPFDRLFLNSVNDYLRQGEQAITMLQGSAYRSLASWSARERTFIHRDVAARNFLIDAEGRGWLIDFDYARYDLHIADVARLLDRSMRRYHWKFNQARLILAAYNQARSLNREEIEVLQAFLLFPQRYWRLVNRYYREKRDWSQNDFLLRMEDLLRQRGEKHYFLAEFGRYFGLRSYRGGGVA</sequence>
<dbReference type="Gene3D" id="3.30.200.20">
    <property type="entry name" value="Phosphorylase Kinase, domain 1"/>
    <property type="match status" value="1"/>
</dbReference>
<dbReference type="InterPro" id="IPR014255">
    <property type="entry name" value="Spore_coat_CotS"/>
</dbReference>
<keyword evidence="2" id="KW-0946">Virion</keyword>
<name>A0A1T4L8Z3_9FIRM</name>
<evidence type="ECO:0000313" key="2">
    <source>
        <dbReference type="EMBL" id="SJZ51113.1"/>
    </source>
</evidence>
<dbReference type="Proteomes" id="UP000189933">
    <property type="component" value="Unassembled WGS sequence"/>
</dbReference>
<accession>A0A1T4L8Z3</accession>
<proteinExistence type="predicted"/>
<evidence type="ECO:0000259" key="1">
    <source>
        <dbReference type="Pfam" id="PF01636"/>
    </source>
</evidence>
<dbReference type="NCBIfam" id="TIGR02906">
    <property type="entry name" value="spore_CotS"/>
    <property type="match status" value="1"/>
</dbReference>
<evidence type="ECO:0000313" key="3">
    <source>
        <dbReference type="Proteomes" id="UP000189933"/>
    </source>
</evidence>
<dbReference type="GO" id="GO:0004672">
    <property type="term" value="F:protein kinase activity"/>
    <property type="evidence" value="ECO:0007669"/>
    <property type="project" value="InterPro"/>
</dbReference>
<dbReference type="InterPro" id="IPR047175">
    <property type="entry name" value="CotS-like"/>
</dbReference>
<dbReference type="AlphaFoldDB" id="A0A1T4L8Z3"/>
<dbReference type="InterPro" id="IPR011009">
    <property type="entry name" value="Kinase-like_dom_sf"/>
</dbReference>
<organism evidence="2 3">
    <name type="scientific">Carboxydocella sporoproducens DSM 16521</name>
    <dbReference type="NCBI Taxonomy" id="1121270"/>
    <lineage>
        <taxon>Bacteria</taxon>
        <taxon>Bacillati</taxon>
        <taxon>Bacillota</taxon>
        <taxon>Clostridia</taxon>
        <taxon>Eubacteriales</taxon>
        <taxon>Clostridiales Family XVI. Incertae Sedis</taxon>
        <taxon>Carboxydocella</taxon>
    </lineage>
</organism>
<feature type="domain" description="Aminoglycoside phosphotransferase" evidence="1">
    <location>
        <begin position="89"/>
        <end position="276"/>
    </location>
</feature>
<dbReference type="PROSITE" id="PS00109">
    <property type="entry name" value="PROTEIN_KINASE_TYR"/>
    <property type="match status" value="1"/>
</dbReference>
<dbReference type="PANTHER" id="PTHR39179">
    <property type="entry name" value="SPORE COAT PROTEIN I"/>
    <property type="match status" value="1"/>
</dbReference>
<dbReference type="GO" id="GO:0042601">
    <property type="term" value="C:endospore-forming forespore"/>
    <property type="evidence" value="ECO:0007669"/>
    <property type="project" value="TreeGrafter"/>
</dbReference>
<dbReference type="EMBL" id="FUXM01000001">
    <property type="protein sequence ID" value="SJZ51113.1"/>
    <property type="molecule type" value="Genomic_DNA"/>
</dbReference>
<dbReference type="InterPro" id="IPR002575">
    <property type="entry name" value="Aminoglycoside_PTrfase"/>
</dbReference>
<keyword evidence="2" id="KW-0167">Capsid protein</keyword>
<keyword evidence="3" id="KW-1185">Reference proteome</keyword>
<protein>
    <submittedName>
        <fullName evidence="2">Spore coat protein, CotS family</fullName>
    </submittedName>
</protein>
<dbReference type="SUPFAM" id="SSF56112">
    <property type="entry name" value="Protein kinase-like (PK-like)"/>
    <property type="match status" value="1"/>
</dbReference>
<reference evidence="3" key="1">
    <citation type="submission" date="2017-02" db="EMBL/GenBank/DDBJ databases">
        <authorList>
            <person name="Varghese N."/>
            <person name="Submissions S."/>
        </authorList>
    </citation>
    <scope>NUCLEOTIDE SEQUENCE [LARGE SCALE GENOMIC DNA]</scope>
    <source>
        <strain evidence="3">DSM 16521</strain>
    </source>
</reference>